<comment type="caution">
    <text evidence="6">The sequence shown here is derived from an EMBL/GenBank/DDBJ whole genome shotgun (WGS) entry which is preliminary data.</text>
</comment>
<organism evidence="6 7">
    <name type="scientific">Roseococcus pinisoli</name>
    <dbReference type="NCBI Taxonomy" id="2835040"/>
    <lineage>
        <taxon>Bacteria</taxon>
        <taxon>Pseudomonadati</taxon>
        <taxon>Pseudomonadota</taxon>
        <taxon>Alphaproteobacteria</taxon>
        <taxon>Acetobacterales</taxon>
        <taxon>Roseomonadaceae</taxon>
        <taxon>Roseococcus</taxon>
    </lineage>
</organism>
<feature type="signal peptide" evidence="4">
    <location>
        <begin position="1"/>
        <end position="19"/>
    </location>
</feature>
<comment type="similarity">
    <text evidence="2">Belongs to the bacterial solute-binding protein 5 family.</text>
</comment>
<proteinExistence type="inferred from homology"/>
<evidence type="ECO:0000259" key="5">
    <source>
        <dbReference type="Pfam" id="PF00496"/>
    </source>
</evidence>
<evidence type="ECO:0000256" key="4">
    <source>
        <dbReference type="SAM" id="SignalP"/>
    </source>
</evidence>
<sequence>MHRRSLLAASGTAIAASLAAPSGLRAQSATTLKFTPQQDLITLDPVTTTAYISRNHGYMVFDTLYGMDANFQATPQMVDGHTVENDGKLWNLTLRDGLMWHSGEKVTARDCVASIRRWARRDPFGEKLMETTDELSAPDDRTIRFRLKQPFPHLPIALGKASVPVCAMMPEHLANTDPFRQVPELIGSGPFRFKADERVPGSRIVYTKFEGYVPRRDGKREWTSGPKAVHFDRVEWTVMPDSATATNALIAGEADWQEYAYHSLLPLMRRNRNLQVRVLDKSGFVGMVRVNHIQPPFNNPAIRRALWSAIDQVSCMQALVGPAETSLYHTPLGFFGPGTPMASDAGLAPLTGPRDYAKARADLRAAGYNGEPVLLMIPSTSEPSSLMGAVVTDMFKQAGLNVEVYSVEFNAMLQRRNRRGTIAEGGWSAFVSNWVGTDWLNPAGHIALRGNGDAGYGGWATMPRIEELRDAWFQAPDLTTQQAICRDIQVEAMREVPYYPLGQYLQPTVFRSNLTDVNEGFATFWNVRRN</sequence>
<dbReference type="InterPro" id="IPR000914">
    <property type="entry name" value="SBP_5_dom"/>
</dbReference>
<dbReference type="Gene3D" id="3.40.190.10">
    <property type="entry name" value="Periplasmic binding protein-like II"/>
    <property type="match status" value="1"/>
</dbReference>
<dbReference type="Pfam" id="PF00496">
    <property type="entry name" value="SBP_bac_5"/>
    <property type="match status" value="1"/>
</dbReference>
<dbReference type="Gene3D" id="3.10.105.10">
    <property type="entry name" value="Dipeptide-binding Protein, Domain 3"/>
    <property type="match status" value="1"/>
</dbReference>
<evidence type="ECO:0000256" key="1">
    <source>
        <dbReference type="ARBA" id="ARBA00004418"/>
    </source>
</evidence>
<evidence type="ECO:0000313" key="6">
    <source>
        <dbReference type="EMBL" id="MBS7809381.1"/>
    </source>
</evidence>
<reference evidence="6 7" key="1">
    <citation type="submission" date="2021-05" db="EMBL/GenBank/DDBJ databases">
        <title>Roseococcus sp. XZZS9, whole genome shotgun sequencing project.</title>
        <authorList>
            <person name="Zhao G."/>
            <person name="Shen L."/>
        </authorList>
    </citation>
    <scope>NUCLEOTIDE SEQUENCE [LARGE SCALE GENOMIC DNA]</scope>
    <source>
        <strain evidence="6 7">XZZS9</strain>
    </source>
</reference>
<accession>A0ABS5Q860</accession>
<dbReference type="EMBL" id="JAHCDA010000001">
    <property type="protein sequence ID" value="MBS7809381.1"/>
    <property type="molecule type" value="Genomic_DNA"/>
</dbReference>
<dbReference type="SUPFAM" id="SSF53850">
    <property type="entry name" value="Periplasmic binding protein-like II"/>
    <property type="match status" value="1"/>
</dbReference>
<comment type="subcellular location">
    <subcellularLocation>
        <location evidence="1">Periplasm</location>
    </subcellularLocation>
</comment>
<keyword evidence="3 4" id="KW-0732">Signal</keyword>
<gene>
    <name evidence="6" type="ORF">KHU32_00435</name>
</gene>
<dbReference type="CDD" id="cd08502">
    <property type="entry name" value="PBP2_NikA_DppA_OppA_like_16"/>
    <property type="match status" value="1"/>
</dbReference>
<protein>
    <submittedName>
        <fullName evidence="6">ABC transporter substrate-binding protein</fullName>
    </submittedName>
</protein>
<name>A0ABS5Q860_9PROT</name>
<dbReference type="Proteomes" id="UP000766336">
    <property type="component" value="Unassembled WGS sequence"/>
</dbReference>
<feature type="domain" description="Solute-binding protein family 5" evidence="5">
    <location>
        <begin position="74"/>
        <end position="444"/>
    </location>
</feature>
<dbReference type="PIRSF" id="PIRSF002741">
    <property type="entry name" value="MppA"/>
    <property type="match status" value="1"/>
</dbReference>
<dbReference type="PANTHER" id="PTHR30290">
    <property type="entry name" value="PERIPLASMIC BINDING COMPONENT OF ABC TRANSPORTER"/>
    <property type="match status" value="1"/>
</dbReference>
<evidence type="ECO:0000256" key="2">
    <source>
        <dbReference type="ARBA" id="ARBA00005695"/>
    </source>
</evidence>
<feature type="chain" id="PRO_5045051743" evidence="4">
    <location>
        <begin position="20"/>
        <end position="530"/>
    </location>
</feature>
<evidence type="ECO:0000256" key="3">
    <source>
        <dbReference type="ARBA" id="ARBA00022729"/>
    </source>
</evidence>
<evidence type="ECO:0000313" key="7">
    <source>
        <dbReference type="Proteomes" id="UP000766336"/>
    </source>
</evidence>
<dbReference type="RefSeq" id="WP_213668089.1">
    <property type="nucleotide sequence ID" value="NZ_JAHCDA010000001.1"/>
</dbReference>
<dbReference type="InterPro" id="IPR030678">
    <property type="entry name" value="Peptide/Ni-bd"/>
</dbReference>
<keyword evidence="7" id="KW-1185">Reference proteome</keyword>
<dbReference type="InterPro" id="IPR039424">
    <property type="entry name" value="SBP_5"/>
</dbReference>
<dbReference type="PANTHER" id="PTHR30290:SF38">
    <property type="entry name" value="D,D-DIPEPTIDE-BINDING PERIPLASMIC PROTEIN DDPA-RELATED"/>
    <property type="match status" value="1"/>
</dbReference>